<accession>A0A2N9Y397</accession>
<comment type="caution">
    <text evidence="1">The sequence shown here is derived from an EMBL/GenBank/DDBJ whole genome shotgun (WGS) entry which is preliminary data.</text>
</comment>
<dbReference type="EMBL" id="MEIV01000053">
    <property type="protein sequence ID" value="PIT61934.1"/>
    <property type="molecule type" value="Genomic_DNA"/>
</dbReference>
<proteinExistence type="predicted"/>
<protein>
    <submittedName>
        <fullName evidence="1">Uncharacterized protein</fullName>
    </submittedName>
</protein>
<dbReference type="Proteomes" id="UP000231094">
    <property type="component" value="Unassembled WGS sequence"/>
</dbReference>
<dbReference type="RefSeq" id="WP_100116758.1">
    <property type="nucleotide sequence ID" value="NZ_MEIV01000053.1"/>
</dbReference>
<evidence type="ECO:0000313" key="1">
    <source>
        <dbReference type="EMBL" id="PIT61934.1"/>
    </source>
</evidence>
<reference evidence="1 2" key="1">
    <citation type="journal article" date="2017" name="MBio">
        <title>Type VI secretion-mediated competition in the bee gut microbiome.</title>
        <authorList>
            <person name="Steele M.I."/>
            <person name="Kwong W.K."/>
            <person name="Powell J.E."/>
            <person name="Whiteley M."/>
            <person name="Moran N.A."/>
        </authorList>
    </citation>
    <scope>NUCLEOTIDE SEQUENCE [LARGE SCALE GENOMIC DNA]</scope>
    <source>
        <strain evidence="1 2">PEB0171</strain>
    </source>
</reference>
<evidence type="ECO:0000313" key="2">
    <source>
        <dbReference type="Proteomes" id="UP000231094"/>
    </source>
</evidence>
<name>A0A2N9Y397_9NEIS</name>
<dbReference type="AlphaFoldDB" id="A0A2N9Y397"/>
<gene>
    <name evidence="1" type="ORF">BHC47_05410</name>
</gene>
<organism evidence="1 2">
    <name type="scientific">Snodgrassella alvi</name>
    <dbReference type="NCBI Taxonomy" id="1196083"/>
    <lineage>
        <taxon>Bacteria</taxon>
        <taxon>Pseudomonadati</taxon>
        <taxon>Pseudomonadota</taxon>
        <taxon>Betaproteobacteria</taxon>
        <taxon>Neisseriales</taxon>
        <taxon>Neisseriaceae</taxon>
        <taxon>Snodgrassella</taxon>
    </lineage>
</organism>
<sequence length="85" mass="10047">MQTLFRLSYVTYSYHGNKKISHASPNSDDFDGEAFQTLGIYSTYEIALERKKNFSKIYYVSNLKRLDIDETYLDVDEWREGFVTI</sequence>